<protein>
    <submittedName>
        <fullName evidence="2">Uncharacterized protein</fullName>
    </submittedName>
</protein>
<keyword evidence="1" id="KW-0812">Transmembrane</keyword>
<sequence length="92" mass="10566">MTKHFTIPRFNRPNSPKGFLFLELQFRFYGITSLQVRQTCLLKSLALAVSELVYDVLEKQPLGRFIMTDNVNVLPGILTYLCTSFFIGISFV</sequence>
<keyword evidence="1" id="KW-0472">Membrane</keyword>
<dbReference type="EMBL" id="CABIJS010000075">
    <property type="protein sequence ID" value="VUZ41851.1"/>
    <property type="molecule type" value="Genomic_DNA"/>
</dbReference>
<keyword evidence="1" id="KW-1133">Transmembrane helix</keyword>
<keyword evidence="3" id="KW-1185">Reference proteome</keyword>
<evidence type="ECO:0000313" key="3">
    <source>
        <dbReference type="Proteomes" id="UP000321570"/>
    </source>
</evidence>
<proteinExistence type="predicted"/>
<evidence type="ECO:0000313" key="2">
    <source>
        <dbReference type="EMBL" id="VUZ41851.1"/>
    </source>
</evidence>
<name>A0A564Y3N4_HYMDI</name>
<feature type="transmembrane region" description="Helical" evidence="1">
    <location>
        <begin position="71"/>
        <end position="91"/>
    </location>
</feature>
<accession>A0A564Y3N4</accession>
<reference evidence="2 3" key="1">
    <citation type="submission" date="2019-07" db="EMBL/GenBank/DDBJ databases">
        <authorList>
            <person name="Jastrzebski P J."/>
            <person name="Paukszto L."/>
            <person name="Jastrzebski P J."/>
        </authorList>
    </citation>
    <scope>NUCLEOTIDE SEQUENCE [LARGE SCALE GENOMIC DNA]</scope>
    <source>
        <strain evidence="2 3">WMS-il1</strain>
    </source>
</reference>
<dbReference type="Proteomes" id="UP000321570">
    <property type="component" value="Unassembled WGS sequence"/>
</dbReference>
<organism evidence="2 3">
    <name type="scientific">Hymenolepis diminuta</name>
    <name type="common">Rat tapeworm</name>
    <dbReference type="NCBI Taxonomy" id="6216"/>
    <lineage>
        <taxon>Eukaryota</taxon>
        <taxon>Metazoa</taxon>
        <taxon>Spiralia</taxon>
        <taxon>Lophotrochozoa</taxon>
        <taxon>Platyhelminthes</taxon>
        <taxon>Cestoda</taxon>
        <taxon>Eucestoda</taxon>
        <taxon>Cyclophyllidea</taxon>
        <taxon>Hymenolepididae</taxon>
        <taxon>Hymenolepis</taxon>
    </lineage>
</organism>
<dbReference type="AlphaFoldDB" id="A0A564Y3N4"/>
<gene>
    <name evidence="2" type="ORF">WMSIL1_LOCUS2609</name>
</gene>
<evidence type="ECO:0000256" key="1">
    <source>
        <dbReference type="SAM" id="Phobius"/>
    </source>
</evidence>